<comment type="subcellular location">
    <subcellularLocation>
        <location evidence="1">Cell membrane</location>
        <topology evidence="1">Multi-pass membrane protein</topology>
    </subcellularLocation>
</comment>
<name>W7CZE0_9LIST</name>
<keyword evidence="6 8" id="KW-1133">Transmembrane helix</keyword>
<keyword evidence="5 8" id="KW-0812">Transmembrane</keyword>
<gene>
    <name evidence="10" type="ORF">BCAMP_03925</name>
</gene>
<keyword evidence="2" id="KW-0813">Transport</keyword>
<dbReference type="RefSeq" id="WP_198015694.1">
    <property type="nucleotide sequence ID" value="NZ_AODH01000013.1"/>
</dbReference>
<dbReference type="EMBL" id="AODH01000013">
    <property type="protein sequence ID" value="EUJ41131.1"/>
    <property type="molecule type" value="Genomic_DNA"/>
</dbReference>
<evidence type="ECO:0000256" key="4">
    <source>
        <dbReference type="ARBA" id="ARBA00022597"/>
    </source>
</evidence>
<evidence type="ECO:0000313" key="11">
    <source>
        <dbReference type="Proteomes" id="UP000019243"/>
    </source>
</evidence>
<keyword evidence="3" id="KW-1003">Cell membrane</keyword>
<keyword evidence="4" id="KW-0762">Sugar transport</keyword>
<evidence type="ECO:0000256" key="6">
    <source>
        <dbReference type="ARBA" id="ARBA00022989"/>
    </source>
</evidence>
<evidence type="ECO:0000256" key="3">
    <source>
        <dbReference type="ARBA" id="ARBA00022475"/>
    </source>
</evidence>
<dbReference type="Proteomes" id="UP000019243">
    <property type="component" value="Unassembled WGS sequence"/>
</dbReference>
<dbReference type="GO" id="GO:0008982">
    <property type="term" value="F:protein-N(PI)-phosphohistidine-sugar phosphotransferase activity"/>
    <property type="evidence" value="ECO:0007669"/>
    <property type="project" value="InterPro"/>
</dbReference>
<evidence type="ECO:0000256" key="8">
    <source>
        <dbReference type="SAM" id="Phobius"/>
    </source>
</evidence>
<organism evidence="10 11">
    <name type="scientific">Brochothrix campestris FSL F6-1037</name>
    <dbReference type="NCBI Taxonomy" id="1265861"/>
    <lineage>
        <taxon>Bacteria</taxon>
        <taxon>Bacillati</taxon>
        <taxon>Bacillota</taxon>
        <taxon>Bacilli</taxon>
        <taxon>Bacillales</taxon>
        <taxon>Listeriaceae</taxon>
        <taxon>Brochothrix</taxon>
    </lineage>
</organism>
<protein>
    <submittedName>
        <fullName evidence="10">PTS system, lactose/cellobiose family IIC component</fullName>
    </submittedName>
</protein>
<reference evidence="10 11" key="1">
    <citation type="submission" date="2012-12" db="EMBL/GenBank/DDBJ databases">
        <title>Novel taxa of Listeriaceae from agricultural environments in the United States.</title>
        <authorList>
            <person name="den Bakker H.C."/>
            <person name="Allred A."/>
            <person name="Warchocki S."/>
            <person name="Wright E.M."/>
            <person name="Burrell A."/>
            <person name="Nightingale K.K."/>
            <person name="Kephart D."/>
            <person name="Wiedmann M."/>
        </authorList>
    </citation>
    <scope>NUCLEOTIDE SEQUENCE [LARGE SCALE GENOMIC DNA]</scope>
    <source>
        <strain evidence="10 11">FSL F6-1037</strain>
    </source>
</reference>
<dbReference type="AlphaFoldDB" id="W7CZE0"/>
<dbReference type="Pfam" id="PF02378">
    <property type="entry name" value="PTS_EIIC"/>
    <property type="match status" value="1"/>
</dbReference>
<dbReference type="PANTHER" id="PTHR33989">
    <property type="match status" value="1"/>
</dbReference>
<dbReference type="GO" id="GO:0009401">
    <property type="term" value="P:phosphoenolpyruvate-dependent sugar phosphotransferase system"/>
    <property type="evidence" value="ECO:0007669"/>
    <property type="project" value="InterPro"/>
</dbReference>
<evidence type="ECO:0000313" key="10">
    <source>
        <dbReference type="EMBL" id="EUJ41131.1"/>
    </source>
</evidence>
<accession>W7CZE0</accession>
<evidence type="ECO:0000256" key="7">
    <source>
        <dbReference type="ARBA" id="ARBA00023136"/>
    </source>
</evidence>
<evidence type="ECO:0000256" key="1">
    <source>
        <dbReference type="ARBA" id="ARBA00004651"/>
    </source>
</evidence>
<dbReference type="STRING" id="1265861.BCAMP_03925"/>
<evidence type="ECO:0000259" key="9">
    <source>
        <dbReference type="Pfam" id="PF02378"/>
    </source>
</evidence>
<sequence>MFGLNTIPGLLVFTLLALGLWTLGIHGPNLLAGITTPIFLNNIAMNMEAFRSGQPIPNEVADGLWTLFMNVGGSGATIGLVLAMVFAKSKSYRELGKLSFPSAIFCINVILIT</sequence>
<dbReference type="GO" id="GO:0005886">
    <property type="term" value="C:plasma membrane"/>
    <property type="evidence" value="ECO:0007669"/>
    <property type="project" value="UniProtKB-SubCell"/>
</dbReference>
<comment type="caution">
    <text evidence="10">The sequence shown here is derived from an EMBL/GenBank/DDBJ whole genome shotgun (WGS) entry which is preliminary data.</text>
</comment>
<keyword evidence="7 8" id="KW-0472">Membrane</keyword>
<dbReference type="PANTHER" id="PTHR33989:SF4">
    <property type="entry name" value="PTS SYSTEM N,N'-DIACETYLCHITOBIOSE-SPECIFIC EIIC COMPONENT"/>
    <property type="match status" value="1"/>
</dbReference>
<dbReference type="InterPro" id="IPR003352">
    <property type="entry name" value="PTS_EIIC"/>
</dbReference>
<evidence type="ECO:0000256" key="2">
    <source>
        <dbReference type="ARBA" id="ARBA00022448"/>
    </source>
</evidence>
<dbReference type="InterPro" id="IPR051088">
    <property type="entry name" value="PTS_Sugar-EIIC/EIIB"/>
</dbReference>
<feature type="transmembrane region" description="Helical" evidence="8">
    <location>
        <begin position="64"/>
        <end position="87"/>
    </location>
</feature>
<keyword evidence="11" id="KW-1185">Reference proteome</keyword>
<proteinExistence type="predicted"/>
<evidence type="ECO:0000256" key="5">
    <source>
        <dbReference type="ARBA" id="ARBA00022692"/>
    </source>
</evidence>
<feature type="domain" description="Phosphotransferase system EIIC" evidence="9">
    <location>
        <begin position="4"/>
        <end position="112"/>
    </location>
</feature>